<accession>A0ABT2PFK7</accession>
<dbReference type="SUPFAM" id="SSF51445">
    <property type="entry name" value="(Trans)glycosidases"/>
    <property type="match status" value="1"/>
</dbReference>
<name>A0ABT2PFK7_9MICO</name>
<evidence type="ECO:0000259" key="4">
    <source>
        <dbReference type="Pfam" id="PF14200"/>
    </source>
</evidence>
<feature type="domain" description="Ricin B lectin" evidence="4">
    <location>
        <begin position="602"/>
        <end position="692"/>
    </location>
</feature>
<dbReference type="PROSITE" id="PS50231">
    <property type="entry name" value="RICIN_B_LECTIN"/>
    <property type="match status" value="1"/>
</dbReference>
<dbReference type="PANTHER" id="PTHR42767">
    <property type="entry name" value="ENDO-BETA-1,6-GALACTANASE"/>
    <property type="match status" value="1"/>
</dbReference>
<evidence type="ECO:0000313" key="6">
    <source>
        <dbReference type="EMBL" id="MCT9002992.1"/>
    </source>
</evidence>
<organism evidence="6 7">
    <name type="scientific">Microbacterium memoriense</name>
    <dbReference type="NCBI Taxonomy" id="2978350"/>
    <lineage>
        <taxon>Bacteria</taxon>
        <taxon>Bacillati</taxon>
        <taxon>Actinomycetota</taxon>
        <taxon>Actinomycetes</taxon>
        <taxon>Micrococcales</taxon>
        <taxon>Microbacteriaceae</taxon>
        <taxon>Microbacterium</taxon>
    </lineage>
</organism>
<reference evidence="6 7" key="1">
    <citation type="journal article" date="2024" name="Int. J. Syst. Evol. Microbiol.">
        <title>Microbacterium memoriense sp. nov., a member of the Actinomycetota from marine beach sediment of the north coast of Portugal.</title>
        <authorList>
            <person name="Santos J.D.N.D."/>
            <person name="Klimek D."/>
            <person name="Calusinska M."/>
            <person name="Lobo-da-Cunha A."/>
            <person name="Catita J."/>
            <person name="Goncalves H."/>
            <person name="Gonzalez I."/>
            <person name="Lage O.M."/>
        </authorList>
    </citation>
    <scope>NUCLEOTIDE SEQUENCE [LARGE SCALE GENOMIC DNA]</scope>
    <source>
        <strain evidence="6 7">PMIC_1C1B</strain>
    </source>
</reference>
<dbReference type="SUPFAM" id="SSF81296">
    <property type="entry name" value="E set domains"/>
    <property type="match status" value="2"/>
</dbReference>
<dbReference type="Gene3D" id="2.60.120.260">
    <property type="entry name" value="Galactose-binding domain-like"/>
    <property type="match status" value="1"/>
</dbReference>
<dbReference type="InterPro" id="IPR017853">
    <property type="entry name" value="GH"/>
</dbReference>
<dbReference type="InterPro" id="IPR011081">
    <property type="entry name" value="Big_4"/>
</dbReference>
<feature type="chain" id="PRO_5046822011" evidence="2">
    <location>
        <begin position="32"/>
        <end position="1388"/>
    </location>
</feature>
<comment type="caution">
    <text evidence="6">The sequence shown here is derived from an EMBL/GenBank/DDBJ whole genome shotgun (WGS) entry which is preliminary data.</text>
</comment>
<protein>
    <submittedName>
        <fullName evidence="6">RICIN domain-containing protein</fullName>
    </submittedName>
</protein>
<dbReference type="CDD" id="cd00161">
    <property type="entry name" value="beta-trefoil_Ricin-like"/>
    <property type="match status" value="1"/>
</dbReference>
<feature type="region of interest" description="Disordered" evidence="1">
    <location>
        <begin position="1190"/>
        <end position="1209"/>
    </location>
</feature>
<dbReference type="Gene3D" id="2.60.40.10">
    <property type="entry name" value="Immunoglobulins"/>
    <property type="match status" value="2"/>
</dbReference>
<dbReference type="Gene3D" id="2.80.10.50">
    <property type="match status" value="1"/>
</dbReference>
<dbReference type="PANTHER" id="PTHR42767:SF1">
    <property type="entry name" value="ENDO-BETA-1,6-GALACTANASE-LIKE DOMAIN-CONTAINING PROTEIN"/>
    <property type="match status" value="1"/>
</dbReference>
<dbReference type="InterPro" id="IPR039514">
    <property type="entry name" value="6GAL-like"/>
</dbReference>
<dbReference type="Pfam" id="PF14587">
    <property type="entry name" value="Glyco_hydr_30_2"/>
    <property type="match status" value="1"/>
</dbReference>
<dbReference type="InterPro" id="IPR000772">
    <property type="entry name" value="Ricin_B_lectin"/>
</dbReference>
<dbReference type="EMBL" id="JAODOR010000014">
    <property type="protein sequence ID" value="MCT9002992.1"/>
    <property type="molecule type" value="Genomic_DNA"/>
</dbReference>
<gene>
    <name evidence="6" type="ORF">N4R40_11505</name>
</gene>
<keyword evidence="2" id="KW-0732">Signal</keyword>
<dbReference type="Gene3D" id="3.20.20.80">
    <property type="entry name" value="Glycosidases"/>
    <property type="match status" value="1"/>
</dbReference>
<feature type="signal peptide" evidence="2">
    <location>
        <begin position="1"/>
        <end position="31"/>
    </location>
</feature>
<dbReference type="InterPro" id="IPR035992">
    <property type="entry name" value="Ricin_B-like_lectins"/>
</dbReference>
<evidence type="ECO:0000259" key="5">
    <source>
        <dbReference type="Pfam" id="PF14587"/>
    </source>
</evidence>
<dbReference type="Gene3D" id="2.60.40.2700">
    <property type="match status" value="1"/>
</dbReference>
<proteinExistence type="predicted"/>
<feature type="domain" description="Endo-beta-1,6-galactanase-like" evidence="5">
    <location>
        <begin position="101"/>
        <end position="295"/>
    </location>
</feature>
<dbReference type="Pfam" id="PF07532">
    <property type="entry name" value="Big_4"/>
    <property type="match status" value="1"/>
</dbReference>
<dbReference type="InterPro" id="IPR039743">
    <property type="entry name" value="6GAL/EXGAL"/>
</dbReference>
<sequence>MTMKSQRALAALTIGTLVAGGLAIAAPAAVAAPTPLTITPNPAYAGEPFEGWGTSLVWFANATGNYPEDVRQDLFDKVFGDEGLRLNIARYNIGGGNATDVPSYLRPGGAVEGWWNPDLGATDAQGEITATYADRDRYAAAWDADDPASYDFTADETQRWWIDALRDRITTWEAFSNSPPYFLTESGFVSGGINNATSEQLAVADMEDFATYLTTVVEYIEAEHDIDFKTLDPFNEPNTNYWSTRLGANGWPTSASRQEGAHIGPSRQDAMIKVLAEKLADEGTTTDVAISAMDETNPSIFTTNWNGWSAAAKSEVDQLNVHTYGTGDRLVVRDIAKASDKPLWMSEVEGNWDPDGFNQVNIENGLGMAGRIVDDLRELEPSAWVFWQPVEDLYNMEKVENLNWGSIFVDFDCNAEGNSERRLADGDADPSCQVLTNAKYNTVRNFTHYIRPGDRLIPTSDTQSTAALSSTGDAATIVHVNSGTSERALTVDLSKFGTIAPGATVTPIVTTESPASDVTANGLVAGQPVSVDAATQSAVVTVPAQSVTTLVISGVSGVAVDAPQFEDGHSYQLVGVQSGRALSGEANVTIRSAATTTDAAKAQTWTVQTLSGDGTNRERVALVNGNGQYLAVSGTSTALVAASGEQAAAESRLQWIPSSTDGRTFSLVSVSAECVLDVNGQGTADGTTVGTWTSNNGTNQRWTLADTEVTGVRPVTSSTIVGTPPQLPAQVTLVYRGGVERTAAVVWNTDGADWSSPGSVTVAGSGTDLFGSSFEATATVEVGGFAGTDPVSLTTYAGASLAAVQAAAPATVPSRIGSSENRFPASVTWDWSALSDADFAAPGVVVVPGSAASNQPDAPSLEATLSVIVTAPTHANVAPTSTASATFTESSSYSVDRTKNGILDDKGWSNWRSGTKNAQDTLTYALREPASLGSVAVHFYRDGTNSWARQLRVETRLGSGAWTQTATIPVTAPATGPAPIVEVPLGGVKADQVRVVMDAHPATHMIVSEVRILAIAPSPAGVTDLARLTLDTAPLEGFSADTTAYSVERVGSAWPRIGAVAVDSAARVDIVQPADAGGAGSVRVTAPDGTVRTYTVTVSRTVALADPTISGDALLGETLTAGAGTSDPAAATIAFQWTRDGADIAGATGASFRVGAADIGQAIAVRATASAPGFTDASATSQPVVPVEVQPGDGSKAAPGRGVLSSDNGWDTGLQDGDYAITMNLWWGTNATLLKLYENGTLIATKRLTAATPAAQAVSVPIAGRTNGTYVYTGELVNSSGTTVTQPVAVTVRDANPGKPSLSHDNWDRDGGFTLTADLWWGTNATSYVFYEGSTAIASGDLTAGTPAAQRATAAITGASVGKHVYTVVFTNAAGATTSAPITVTVAR</sequence>
<dbReference type="InterPro" id="IPR014756">
    <property type="entry name" value="Ig_E-set"/>
</dbReference>
<dbReference type="RefSeq" id="WP_261607528.1">
    <property type="nucleotide sequence ID" value="NZ_JAODOR010000014.1"/>
</dbReference>
<dbReference type="Proteomes" id="UP001300496">
    <property type="component" value="Unassembled WGS sequence"/>
</dbReference>
<evidence type="ECO:0000313" key="7">
    <source>
        <dbReference type="Proteomes" id="UP001300496"/>
    </source>
</evidence>
<feature type="domain" description="Bacterial Ig-like" evidence="3">
    <location>
        <begin position="714"/>
        <end position="764"/>
    </location>
</feature>
<dbReference type="InterPro" id="IPR008979">
    <property type="entry name" value="Galactose-bd-like_sf"/>
</dbReference>
<evidence type="ECO:0000256" key="1">
    <source>
        <dbReference type="SAM" id="MobiDB-lite"/>
    </source>
</evidence>
<dbReference type="SUPFAM" id="SSF49785">
    <property type="entry name" value="Galactose-binding domain-like"/>
    <property type="match status" value="1"/>
</dbReference>
<evidence type="ECO:0000259" key="3">
    <source>
        <dbReference type="Pfam" id="PF07532"/>
    </source>
</evidence>
<dbReference type="SUPFAM" id="SSF50370">
    <property type="entry name" value="Ricin B-like lectins"/>
    <property type="match status" value="1"/>
</dbReference>
<dbReference type="InterPro" id="IPR013783">
    <property type="entry name" value="Ig-like_fold"/>
</dbReference>
<keyword evidence="7" id="KW-1185">Reference proteome</keyword>
<dbReference type="Pfam" id="PF14200">
    <property type="entry name" value="RicinB_lectin_2"/>
    <property type="match status" value="1"/>
</dbReference>
<evidence type="ECO:0000256" key="2">
    <source>
        <dbReference type="SAM" id="SignalP"/>
    </source>
</evidence>